<organism evidence="1 2">
    <name type="scientific">Herbaspirillum chlorophenolicum</name>
    <dbReference type="NCBI Taxonomy" id="211589"/>
    <lineage>
        <taxon>Bacteria</taxon>
        <taxon>Pseudomonadati</taxon>
        <taxon>Pseudomonadota</taxon>
        <taxon>Betaproteobacteria</taxon>
        <taxon>Burkholderiales</taxon>
        <taxon>Oxalobacteraceae</taxon>
        <taxon>Herbaspirillum</taxon>
    </lineage>
</organism>
<accession>A0ABW8F4N5</accession>
<keyword evidence="2" id="KW-1185">Reference proteome</keyword>
<evidence type="ECO:0000313" key="1">
    <source>
        <dbReference type="EMBL" id="MFJ3048263.1"/>
    </source>
</evidence>
<dbReference type="Proteomes" id="UP001617427">
    <property type="component" value="Unassembled WGS sequence"/>
</dbReference>
<comment type="caution">
    <text evidence="1">The sequence shown here is derived from an EMBL/GenBank/DDBJ whole genome shotgun (WGS) entry which is preliminary data.</text>
</comment>
<name>A0ABW8F4N5_9BURK</name>
<reference evidence="1 2" key="1">
    <citation type="submission" date="2024-10" db="EMBL/GenBank/DDBJ databases">
        <title>The Natural Products Discovery Center: Release of the First 8490 Sequenced Strains for Exploring Actinobacteria Biosynthetic Diversity.</title>
        <authorList>
            <person name="Kalkreuter E."/>
            <person name="Kautsar S.A."/>
            <person name="Yang D."/>
            <person name="Bader C.D."/>
            <person name="Teijaro C.N."/>
            <person name="Fluegel L."/>
            <person name="Davis C.M."/>
            <person name="Simpson J.R."/>
            <person name="Lauterbach L."/>
            <person name="Steele A.D."/>
            <person name="Gui C."/>
            <person name="Meng S."/>
            <person name="Li G."/>
            <person name="Viehrig K."/>
            <person name="Ye F."/>
            <person name="Su P."/>
            <person name="Kiefer A.F."/>
            <person name="Nichols A."/>
            <person name="Cepeda A.J."/>
            <person name="Yan W."/>
            <person name="Fan B."/>
            <person name="Jiang Y."/>
            <person name="Adhikari A."/>
            <person name="Zheng C.-J."/>
            <person name="Schuster L."/>
            <person name="Cowan T.M."/>
            <person name="Smanski M.J."/>
            <person name="Chevrette M.G."/>
            <person name="De Carvalho L.P.S."/>
            <person name="Shen B."/>
        </authorList>
    </citation>
    <scope>NUCLEOTIDE SEQUENCE [LARGE SCALE GENOMIC DNA]</scope>
    <source>
        <strain evidence="1 2">NPDC087045</strain>
    </source>
</reference>
<protein>
    <submittedName>
        <fullName evidence="1">DUF4917 family protein</fullName>
    </submittedName>
</protein>
<gene>
    <name evidence="1" type="ORF">ACIPEN_20715</name>
</gene>
<dbReference type="Pfam" id="PF16263">
    <property type="entry name" value="DUF4917"/>
    <property type="match status" value="1"/>
</dbReference>
<proteinExistence type="predicted"/>
<dbReference type="InterPro" id="IPR032581">
    <property type="entry name" value="DUF4917"/>
</dbReference>
<dbReference type="RefSeq" id="WP_402703180.1">
    <property type="nucleotide sequence ID" value="NZ_JBIUZV010000016.1"/>
</dbReference>
<evidence type="ECO:0000313" key="2">
    <source>
        <dbReference type="Proteomes" id="UP001617427"/>
    </source>
</evidence>
<dbReference type="EMBL" id="JBIUZV010000016">
    <property type="protein sequence ID" value="MFJ3048263.1"/>
    <property type="molecule type" value="Genomic_DNA"/>
</dbReference>
<sequence>MLLNFDDIKNSIIEGDAISVLLGNGFSQSWNAGIFNYKNLFERADFGARHEAIKNIFSKLNTFDFESAMEKMLATASILEEYDPTHVLIPQIRDDAERLKEALITAIATTHPSRPSEVARDGYRSCREFLQFFDEIYTVNYDLLMYWARNQNELEPEGFRSDDGFRVEQKWRSHGTNQNIFFLHGALHLFDTKISVKKHVYKTDGETIIDQVRNNLRENKFPLFVSEPSSTQKEAKILHNQYLTFCFEQLGMLTGTLIIYGHSLDASDKHIFDRIKSSRVNNIYVSLFGPENSEENLRTQANARTYLGKPTISVKFFDATTVPLWK</sequence>